<dbReference type="Pfam" id="PF01510">
    <property type="entry name" value="Amidase_2"/>
    <property type="match status" value="1"/>
</dbReference>
<dbReference type="PANTHER" id="PTHR11022:SF41">
    <property type="entry name" value="PEPTIDOGLYCAN-RECOGNITION PROTEIN LC-RELATED"/>
    <property type="match status" value="1"/>
</dbReference>
<name>A0ABQ2VIG3_9PSEU</name>
<evidence type="ECO:0000256" key="1">
    <source>
        <dbReference type="ARBA" id="ARBA00007553"/>
    </source>
</evidence>
<comment type="similarity">
    <text evidence="1">Belongs to the N-acetylmuramoyl-L-alanine amidase 2 family.</text>
</comment>
<evidence type="ECO:0000313" key="5">
    <source>
        <dbReference type="Proteomes" id="UP000649573"/>
    </source>
</evidence>
<comment type="caution">
    <text evidence="4">The sequence shown here is derived from an EMBL/GenBank/DDBJ whole genome shotgun (WGS) entry which is preliminary data.</text>
</comment>
<dbReference type="InterPro" id="IPR036505">
    <property type="entry name" value="Amidase/PGRP_sf"/>
</dbReference>
<dbReference type="EMBL" id="BMRE01000100">
    <property type="protein sequence ID" value="GGU86101.1"/>
    <property type="molecule type" value="Genomic_DNA"/>
</dbReference>
<reference evidence="5" key="1">
    <citation type="journal article" date="2019" name="Int. J. Syst. Evol. Microbiol.">
        <title>The Global Catalogue of Microorganisms (GCM) 10K type strain sequencing project: providing services to taxonomists for standard genome sequencing and annotation.</title>
        <authorList>
            <consortium name="The Broad Institute Genomics Platform"/>
            <consortium name="The Broad Institute Genome Sequencing Center for Infectious Disease"/>
            <person name="Wu L."/>
            <person name="Ma J."/>
        </authorList>
    </citation>
    <scope>NUCLEOTIDE SEQUENCE [LARGE SCALE GENOMIC DNA]</scope>
    <source>
        <strain evidence="5">JCM 3296</strain>
    </source>
</reference>
<dbReference type="InterPro" id="IPR006619">
    <property type="entry name" value="PGRP_domain_met/bac"/>
</dbReference>
<sequence>MSRRAAIKGLTAVAAGMGSGLFSQSAAVAAPGVLPETLNHTRTFGVGVRSVPVTSTVPTHLSVSGSAGRLRTRTAKGWGPWEPLSGCAGGDRQGQYDAAALVAMPSDTVEYQLDLPESARVSEMNVVNGRAIGTLSSPGGRVLIGSAERDCNYYSRKAWGADENLRFRENGEERYPLAYFPVQTITVHHSAMKASADVMADIRAIYYDHTITLDYGDIGYHLLIDSSGNVYEGRYSGVDPTPVFGGPTANDRPQMANGAHVGGFNAGNVGICVLGDFTSTVPTPQARRSLVLVLSALTEVCGLDPKGRTNYINPISGSTKSVDTISGHRDWLATECPGNAFYPFLAEIREEIARSR</sequence>
<feature type="domain" description="Peptidoglycan recognition protein family" evidence="3">
    <location>
        <begin position="151"/>
        <end position="298"/>
    </location>
</feature>
<keyword evidence="2" id="KW-0732">Signal</keyword>
<feature type="signal peptide" evidence="2">
    <location>
        <begin position="1"/>
        <end position="29"/>
    </location>
</feature>
<evidence type="ECO:0000256" key="2">
    <source>
        <dbReference type="SAM" id="SignalP"/>
    </source>
</evidence>
<dbReference type="CDD" id="cd06583">
    <property type="entry name" value="PGRP"/>
    <property type="match status" value="1"/>
</dbReference>
<dbReference type="Gene3D" id="3.40.80.10">
    <property type="entry name" value="Peptidoglycan recognition protein-like"/>
    <property type="match status" value="1"/>
</dbReference>
<feature type="chain" id="PRO_5047163975" description="Peptidoglycan recognition protein family domain-containing protein" evidence="2">
    <location>
        <begin position="30"/>
        <end position="356"/>
    </location>
</feature>
<dbReference type="InterPro" id="IPR015510">
    <property type="entry name" value="PGRP"/>
</dbReference>
<protein>
    <recommendedName>
        <fullName evidence="3">Peptidoglycan recognition protein family domain-containing protein</fullName>
    </recommendedName>
</protein>
<organism evidence="4 5">
    <name type="scientific">Lentzea flava</name>
    <dbReference type="NCBI Taxonomy" id="103732"/>
    <lineage>
        <taxon>Bacteria</taxon>
        <taxon>Bacillati</taxon>
        <taxon>Actinomycetota</taxon>
        <taxon>Actinomycetes</taxon>
        <taxon>Pseudonocardiales</taxon>
        <taxon>Pseudonocardiaceae</taxon>
        <taxon>Lentzea</taxon>
    </lineage>
</organism>
<evidence type="ECO:0000259" key="3">
    <source>
        <dbReference type="SMART" id="SM00701"/>
    </source>
</evidence>
<gene>
    <name evidence="4" type="ORF">GCM10010178_90260</name>
</gene>
<proteinExistence type="inferred from homology"/>
<dbReference type="PROSITE" id="PS51318">
    <property type="entry name" value="TAT"/>
    <property type="match status" value="1"/>
</dbReference>
<dbReference type="SUPFAM" id="SSF55846">
    <property type="entry name" value="N-acetylmuramoyl-L-alanine amidase-like"/>
    <property type="match status" value="1"/>
</dbReference>
<dbReference type="InterPro" id="IPR002502">
    <property type="entry name" value="Amidase_domain"/>
</dbReference>
<dbReference type="SMART" id="SM00701">
    <property type="entry name" value="PGRP"/>
    <property type="match status" value="1"/>
</dbReference>
<keyword evidence="5" id="KW-1185">Reference proteome</keyword>
<accession>A0ABQ2VIG3</accession>
<dbReference type="InterPro" id="IPR006311">
    <property type="entry name" value="TAT_signal"/>
</dbReference>
<dbReference type="PANTHER" id="PTHR11022">
    <property type="entry name" value="PEPTIDOGLYCAN RECOGNITION PROTEIN"/>
    <property type="match status" value="1"/>
</dbReference>
<evidence type="ECO:0000313" key="4">
    <source>
        <dbReference type="EMBL" id="GGU86101.1"/>
    </source>
</evidence>
<dbReference type="Proteomes" id="UP000649573">
    <property type="component" value="Unassembled WGS sequence"/>
</dbReference>